<dbReference type="STRING" id="525904.Tter_1010"/>
<name>D1CG70_THET1</name>
<feature type="binding site" evidence="3">
    <location>
        <position position="152"/>
    </location>
    <ligand>
        <name>a divalent metal cation</name>
        <dbReference type="ChEBI" id="CHEBI:60240"/>
        <label>2</label>
    </ligand>
</feature>
<keyword evidence="2 4" id="KW-0378">Hydrolase</keyword>
<dbReference type="AlphaFoldDB" id="D1CG70"/>
<protein>
    <submittedName>
        <fullName evidence="4">Hydrolase, TatD family</fullName>
    </submittedName>
</protein>
<dbReference type="RefSeq" id="WP_012874961.1">
    <property type="nucleotide sequence ID" value="NC_013525.1"/>
</dbReference>
<dbReference type="InterPro" id="IPR018228">
    <property type="entry name" value="DNase_TatD-rel_CS"/>
</dbReference>
<dbReference type="PROSITE" id="PS01137">
    <property type="entry name" value="TATD_1"/>
    <property type="match status" value="1"/>
</dbReference>
<evidence type="ECO:0000256" key="2">
    <source>
        <dbReference type="ARBA" id="ARBA00022801"/>
    </source>
</evidence>
<dbReference type="FunFam" id="3.20.20.140:FF:000005">
    <property type="entry name" value="TatD family hydrolase"/>
    <property type="match status" value="1"/>
</dbReference>
<keyword evidence="5" id="KW-1185">Reference proteome</keyword>
<organism evidence="4 5">
    <name type="scientific">Thermobaculum terrenum (strain ATCC BAA-798 / CCMEE 7001 / YNP1)</name>
    <dbReference type="NCBI Taxonomy" id="525904"/>
    <lineage>
        <taxon>Bacteria</taxon>
        <taxon>Bacillati</taxon>
        <taxon>Chloroflexota</taxon>
        <taxon>Chloroflexia</taxon>
        <taxon>Candidatus Thermobaculales</taxon>
        <taxon>Candidatus Thermobaculaceae</taxon>
        <taxon>Thermobaculum</taxon>
    </lineage>
</organism>
<dbReference type="InterPro" id="IPR015991">
    <property type="entry name" value="TatD/YcfH-like"/>
</dbReference>
<sequence>MLVDSHAHINSTAFDEDREQVIVRAFEQGIRLILDVGTNPEEWQKSIKLASDQAVIFSAIGLHPNDADLWNEEVQSKLERLLSSDKVVAIGETGLDYYRMGSSVKKQKELFSTHLQLAKKFSKPVIIHCRDAWEDVLDVLASEGKDAVGILHSFSGNLDHARLGLQLGYYISFSGSVTYKSSSGLRETAVYVPLDRLLVETDSPYLPPQPYRGKRNEPSYIRKTLEVIAECRNAQLEELEAAITSNAVKLLGITGLPD</sequence>
<dbReference type="PANTHER" id="PTHR46124">
    <property type="entry name" value="D-AMINOACYL-TRNA DEACYLASE"/>
    <property type="match status" value="1"/>
</dbReference>
<accession>D1CG70</accession>
<evidence type="ECO:0000313" key="5">
    <source>
        <dbReference type="Proteomes" id="UP000000323"/>
    </source>
</evidence>
<feature type="binding site" evidence="3">
    <location>
        <position position="6"/>
    </location>
    <ligand>
        <name>a divalent metal cation</name>
        <dbReference type="ChEBI" id="CHEBI:60240"/>
        <label>1</label>
    </ligand>
</feature>
<dbReference type="EMBL" id="CP001825">
    <property type="protein sequence ID" value="ACZ41926.1"/>
    <property type="molecule type" value="Genomic_DNA"/>
</dbReference>
<dbReference type="PROSITE" id="PS01091">
    <property type="entry name" value="TATD_3"/>
    <property type="match status" value="1"/>
</dbReference>
<keyword evidence="1 3" id="KW-0479">Metal-binding</keyword>
<dbReference type="PIRSF" id="PIRSF005902">
    <property type="entry name" value="DNase_TatD"/>
    <property type="match status" value="1"/>
</dbReference>
<feature type="binding site" evidence="3">
    <location>
        <position position="128"/>
    </location>
    <ligand>
        <name>a divalent metal cation</name>
        <dbReference type="ChEBI" id="CHEBI:60240"/>
        <label>2</label>
    </ligand>
</feature>
<gene>
    <name evidence="4" type="ordered locus">Tter_1010</name>
</gene>
<dbReference type="GO" id="GO:0004536">
    <property type="term" value="F:DNA nuclease activity"/>
    <property type="evidence" value="ECO:0007669"/>
    <property type="project" value="InterPro"/>
</dbReference>
<dbReference type="GO" id="GO:0005829">
    <property type="term" value="C:cytosol"/>
    <property type="evidence" value="ECO:0007669"/>
    <property type="project" value="TreeGrafter"/>
</dbReference>
<evidence type="ECO:0000313" key="4">
    <source>
        <dbReference type="EMBL" id="ACZ41926.1"/>
    </source>
</evidence>
<dbReference type="InterPro" id="IPR001130">
    <property type="entry name" value="TatD-like"/>
</dbReference>
<dbReference type="KEGG" id="ttr:Tter_1010"/>
<dbReference type="HOGENOM" id="CLU_031506_4_0_0"/>
<feature type="binding site" evidence="3">
    <location>
        <position position="8"/>
    </location>
    <ligand>
        <name>a divalent metal cation</name>
        <dbReference type="ChEBI" id="CHEBI:60240"/>
        <label>1</label>
    </ligand>
</feature>
<dbReference type="PANTHER" id="PTHR46124:SF2">
    <property type="entry name" value="D-AMINOACYL-TRNA DEACYLASE"/>
    <property type="match status" value="1"/>
</dbReference>
<evidence type="ECO:0000256" key="3">
    <source>
        <dbReference type="PIRSR" id="PIRSR005902-1"/>
    </source>
</evidence>
<feature type="binding site" evidence="3">
    <location>
        <position position="92"/>
    </location>
    <ligand>
        <name>a divalent metal cation</name>
        <dbReference type="ChEBI" id="CHEBI:60240"/>
        <label>1</label>
    </ligand>
</feature>
<dbReference type="PROSITE" id="PS01090">
    <property type="entry name" value="TATD_2"/>
    <property type="match status" value="1"/>
</dbReference>
<dbReference type="GO" id="GO:0016788">
    <property type="term" value="F:hydrolase activity, acting on ester bonds"/>
    <property type="evidence" value="ECO:0007669"/>
    <property type="project" value="InterPro"/>
</dbReference>
<dbReference type="GO" id="GO:0046872">
    <property type="term" value="F:metal ion binding"/>
    <property type="evidence" value="ECO:0007669"/>
    <property type="project" value="UniProtKB-KW"/>
</dbReference>
<dbReference type="SUPFAM" id="SSF51556">
    <property type="entry name" value="Metallo-dependent hydrolases"/>
    <property type="match status" value="1"/>
</dbReference>
<dbReference type="eggNOG" id="COG0084">
    <property type="taxonomic scope" value="Bacteria"/>
</dbReference>
<dbReference type="OrthoDB" id="9810005at2"/>
<dbReference type="Pfam" id="PF01026">
    <property type="entry name" value="TatD_DNase"/>
    <property type="match status" value="1"/>
</dbReference>
<proteinExistence type="predicted"/>
<dbReference type="InterPro" id="IPR032466">
    <property type="entry name" value="Metal_Hydrolase"/>
</dbReference>
<dbReference type="Proteomes" id="UP000000323">
    <property type="component" value="Chromosome 1"/>
</dbReference>
<dbReference type="Gene3D" id="3.20.20.140">
    <property type="entry name" value="Metal-dependent hydrolases"/>
    <property type="match status" value="1"/>
</dbReference>
<evidence type="ECO:0000256" key="1">
    <source>
        <dbReference type="ARBA" id="ARBA00022723"/>
    </source>
</evidence>
<reference evidence="5" key="1">
    <citation type="journal article" date="2010" name="Stand. Genomic Sci.">
        <title>Complete genome sequence of 'Thermobaculum terrenum' type strain (YNP1).</title>
        <authorList>
            <person name="Kiss H."/>
            <person name="Cleland D."/>
            <person name="Lapidus A."/>
            <person name="Lucas S."/>
            <person name="Glavina Del Rio T."/>
            <person name="Nolan M."/>
            <person name="Tice H."/>
            <person name="Han C."/>
            <person name="Goodwin L."/>
            <person name="Pitluck S."/>
            <person name="Liolios K."/>
            <person name="Ivanova N."/>
            <person name="Mavromatis K."/>
            <person name="Ovchinnikova G."/>
            <person name="Pati A."/>
            <person name="Chen A."/>
            <person name="Palaniappan K."/>
            <person name="Land M."/>
            <person name="Hauser L."/>
            <person name="Chang Y."/>
            <person name="Jeffries C."/>
            <person name="Lu M."/>
            <person name="Brettin T."/>
            <person name="Detter J."/>
            <person name="Goker M."/>
            <person name="Tindall B."/>
            <person name="Beck B."/>
            <person name="McDermott T."/>
            <person name="Woyke T."/>
            <person name="Bristow J."/>
            <person name="Eisen J."/>
            <person name="Markowitz V."/>
            <person name="Hugenholtz P."/>
            <person name="Kyrpides N."/>
            <person name="Klenk H."/>
            <person name="Cheng J."/>
        </authorList>
    </citation>
    <scope>NUCLEOTIDE SEQUENCE [LARGE SCALE GENOMIC DNA]</scope>
    <source>
        <strain evidence="5">ATCC BAA-798 / YNP1</strain>
    </source>
</reference>
<feature type="binding site" evidence="3">
    <location>
        <position position="202"/>
    </location>
    <ligand>
        <name>a divalent metal cation</name>
        <dbReference type="ChEBI" id="CHEBI:60240"/>
        <label>1</label>
    </ligand>
</feature>
<dbReference type="CDD" id="cd01310">
    <property type="entry name" value="TatD_DNAse"/>
    <property type="match status" value="1"/>
</dbReference>
<dbReference type="NCBIfam" id="TIGR00010">
    <property type="entry name" value="YchF/TatD family DNA exonuclease"/>
    <property type="match status" value="1"/>
</dbReference>